<keyword evidence="2" id="KW-1185">Reference proteome</keyword>
<gene>
    <name evidence="1" type="ORF">EV690_2770</name>
</gene>
<dbReference type="Pfam" id="PF03603">
    <property type="entry name" value="DNA_III_psi"/>
    <property type="match status" value="1"/>
</dbReference>
<proteinExistence type="predicted"/>
<evidence type="ECO:0000313" key="2">
    <source>
        <dbReference type="Proteomes" id="UP000295565"/>
    </source>
</evidence>
<evidence type="ECO:0000313" key="1">
    <source>
        <dbReference type="EMBL" id="TCK47075.1"/>
    </source>
</evidence>
<dbReference type="EMBL" id="SMGD01000015">
    <property type="protein sequence ID" value="TCK47075.1"/>
    <property type="molecule type" value="Genomic_DNA"/>
</dbReference>
<dbReference type="GO" id="GO:0006260">
    <property type="term" value="P:DNA replication"/>
    <property type="evidence" value="ECO:0007669"/>
    <property type="project" value="InterPro"/>
</dbReference>
<organism evidence="1 2">
    <name type="scientific">Celerinatantimonas diazotrophica</name>
    <dbReference type="NCBI Taxonomy" id="412034"/>
    <lineage>
        <taxon>Bacteria</taxon>
        <taxon>Pseudomonadati</taxon>
        <taxon>Pseudomonadota</taxon>
        <taxon>Gammaproteobacteria</taxon>
        <taxon>Celerinatantimonadaceae</taxon>
        <taxon>Celerinatantimonas</taxon>
    </lineage>
</organism>
<name>A0A4R1J8Z6_9GAMM</name>
<dbReference type="SUPFAM" id="SSF102220">
    <property type="entry name" value="DNA polymerase III psi subunit"/>
    <property type="match status" value="1"/>
</dbReference>
<sequence length="122" mass="14363">MKNQPMQQRSIAFLQQMGISVWRSREKQELLIPLLWVHDQPDQLQASPLWRGLIAAIQDEYSNIFITTPEKCSHYTSTTIIWTSEQSPESDERVSRYIWSELSTQGEQKRQLWQQVSHALYG</sequence>
<dbReference type="GO" id="GO:0008408">
    <property type="term" value="F:3'-5' exonuclease activity"/>
    <property type="evidence" value="ECO:0007669"/>
    <property type="project" value="InterPro"/>
</dbReference>
<protein>
    <submittedName>
        <fullName evidence="1">DNA polymerase III psi subunit</fullName>
    </submittedName>
</protein>
<dbReference type="GO" id="GO:0003887">
    <property type="term" value="F:DNA-directed DNA polymerase activity"/>
    <property type="evidence" value="ECO:0007669"/>
    <property type="project" value="InterPro"/>
</dbReference>
<dbReference type="AlphaFoldDB" id="A0A4R1J8Z6"/>
<accession>A0A4R1J8Z6</accession>
<dbReference type="Gene3D" id="3.40.50.10220">
    <property type="entry name" value="DNA polymerase III, psi subunit"/>
    <property type="match status" value="1"/>
</dbReference>
<reference evidence="1 2" key="1">
    <citation type="submission" date="2019-03" db="EMBL/GenBank/DDBJ databases">
        <title>Genomic Encyclopedia of Type Strains, Phase IV (KMG-IV): sequencing the most valuable type-strain genomes for metagenomic binning, comparative biology and taxonomic classification.</title>
        <authorList>
            <person name="Goeker M."/>
        </authorList>
    </citation>
    <scope>NUCLEOTIDE SEQUENCE [LARGE SCALE GENOMIC DNA]</scope>
    <source>
        <strain evidence="1 2">DSM 18577</strain>
    </source>
</reference>
<dbReference type="Proteomes" id="UP000295565">
    <property type="component" value="Unassembled WGS sequence"/>
</dbReference>
<comment type="caution">
    <text evidence="1">The sequence shown here is derived from an EMBL/GenBank/DDBJ whole genome shotgun (WGS) entry which is preliminary data.</text>
</comment>
<dbReference type="InterPro" id="IPR004615">
    <property type="entry name" value="DNA_pol_III_psi"/>
</dbReference>
<dbReference type="InterPro" id="IPR036654">
    <property type="entry name" value="DNA_pol_III_psi_sf"/>
</dbReference>